<dbReference type="EC" id="3.1.1.11" evidence="3 8"/>
<dbReference type="OMA" id="CSANVAY"/>
<dbReference type="GO" id="GO:0042545">
    <property type="term" value="P:cell wall modification"/>
    <property type="evidence" value="ECO:0007669"/>
    <property type="project" value="UniProtKB-UniRule"/>
</dbReference>
<feature type="domain" description="Pectinesterase catalytic" evidence="9">
    <location>
        <begin position="145"/>
        <end position="294"/>
    </location>
</feature>
<keyword evidence="11" id="KW-1185">Reference proteome</keyword>
<name>A0A087H5S3_ARAAL</name>
<evidence type="ECO:0000259" key="9">
    <source>
        <dbReference type="Pfam" id="PF01095"/>
    </source>
</evidence>
<dbReference type="GO" id="GO:0030599">
    <property type="term" value="F:pectinesterase activity"/>
    <property type="evidence" value="ECO:0007669"/>
    <property type="project" value="UniProtKB-UniRule"/>
</dbReference>
<evidence type="ECO:0000256" key="4">
    <source>
        <dbReference type="ARBA" id="ARBA00022801"/>
    </source>
</evidence>
<evidence type="ECO:0000256" key="2">
    <source>
        <dbReference type="ARBA" id="ARBA00008891"/>
    </source>
</evidence>
<dbReference type="PANTHER" id="PTHR31321">
    <property type="entry name" value="ACYL-COA THIOESTER HYDROLASE YBHC-RELATED"/>
    <property type="match status" value="1"/>
</dbReference>
<dbReference type="PROSITE" id="PS00503">
    <property type="entry name" value="PECTINESTERASE_2"/>
    <property type="match status" value="1"/>
</dbReference>
<organism evidence="10 11">
    <name type="scientific">Arabis alpina</name>
    <name type="common">Alpine rock-cress</name>
    <dbReference type="NCBI Taxonomy" id="50452"/>
    <lineage>
        <taxon>Eukaryota</taxon>
        <taxon>Viridiplantae</taxon>
        <taxon>Streptophyta</taxon>
        <taxon>Embryophyta</taxon>
        <taxon>Tracheophyta</taxon>
        <taxon>Spermatophyta</taxon>
        <taxon>Magnoliopsida</taxon>
        <taxon>eudicotyledons</taxon>
        <taxon>Gunneridae</taxon>
        <taxon>Pentapetalae</taxon>
        <taxon>rosids</taxon>
        <taxon>malvids</taxon>
        <taxon>Brassicales</taxon>
        <taxon>Brassicaceae</taxon>
        <taxon>Arabideae</taxon>
        <taxon>Arabis</taxon>
    </lineage>
</organism>
<dbReference type="Proteomes" id="UP000029120">
    <property type="component" value="Chromosome 4"/>
</dbReference>
<comment type="similarity">
    <text evidence="2">Belongs to the pectinesterase family.</text>
</comment>
<dbReference type="eggNOG" id="ENOG502QVK0">
    <property type="taxonomic scope" value="Eukaryota"/>
</dbReference>
<dbReference type="SUPFAM" id="SSF51126">
    <property type="entry name" value="Pectin lyase-like"/>
    <property type="match status" value="1"/>
</dbReference>
<evidence type="ECO:0000256" key="6">
    <source>
        <dbReference type="ARBA" id="ARBA00047928"/>
    </source>
</evidence>
<dbReference type="InterPro" id="IPR011050">
    <property type="entry name" value="Pectin_lyase_fold/virulence"/>
</dbReference>
<evidence type="ECO:0000313" key="10">
    <source>
        <dbReference type="EMBL" id="KFK37475.1"/>
    </source>
</evidence>
<reference evidence="11" key="1">
    <citation type="journal article" date="2015" name="Nat. Plants">
        <title>Genome expansion of Arabis alpina linked with retrotransposition and reduced symmetric DNA methylation.</title>
        <authorList>
            <person name="Willing E.M."/>
            <person name="Rawat V."/>
            <person name="Mandakova T."/>
            <person name="Maumus F."/>
            <person name="James G.V."/>
            <person name="Nordstroem K.J."/>
            <person name="Becker C."/>
            <person name="Warthmann N."/>
            <person name="Chica C."/>
            <person name="Szarzynska B."/>
            <person name="Zytnicki M."/>
            <person name="Albani M.C."/>
            <person name="Kiefer C."/>
            <person name="Bergonzi S."/>
            <person name="Castaings L."/>
            <person name="Mateos J.L."/>
            <person name="Berns M.C."/>
            <person name="Bujdoso N."/>
            <person name="Piofczyk T."/>
            <person name="de Lorenzo L."/>
            <person name="Barrero-Sicilia C."/>
            <person name="Mateos I."/>
            <person name="Piednoel M."/>
            <person name="Hagmann J."/>
            <person name="Chen-Min-Tao R."/>
            <person name="Iglesias-Fernandez R."/>
            <person name="Schuster S.C."/>
            <person name="Alonso-Blanco C."/>
            <person name="Roudier F."/>
            <person name="Carbonero P."/>
            <person name="Paz-Ares J."/>
            <person name="Davis S.J."/>
            <person name="Pecinka A."/>
            <person name="Quesneville H."/>
            <person name="Colot V."/>
            <person name="Lysak M.A."/>
            <person name="Weigel D."/>
            <person name="Coupland G."/>
            <person name="Schneeberger K."/>
        </authorList>
    </citation>
    <scope>NUCLEOTIDE SEQUENCE [LARGE SCALE GENOMIC DNA]</scope>
    <source>
        <strain evidence="11">cv. Pajares</strain>
    </source>
</reference>
<evidence type="ECO:0000256" key="5">
    <source>
        <dbReference type="ARBA" id="ARBA00023085"/>
    </source>
</evidence>
<accession>A0A087H5S3</accession>
<dbReference type="InterPro" id="IPR033131">
    <property type="entry name" value="Pectinesterase_Asp_AS"/>
</dbReference>
<proteinExistence type="inferred from homology"/>
<feature type="domain" description="Pectinesterase catalytic" evidence="9">
    <location>
        <begin position="33"/>
        <end position="126"/>
    </location>
</feature>
<dbReference type="PANTHER" id="PTHR31321:SF76">
    <property type="entry name" value="PECTINESTERASE 10-RELATED"/>
    <property type="match status" value="1"/>
</dbReference>
<dbReference type="AlphaFoldDB" id="A0A087H5S3"/>
<evidence type="ECO:0000256" key="7">
    <source>
        <dbReference type="PROSITE-ProRule" id="PRU10040"/>
    </source>
</evidence>
<dbReference type="InterPro" id="IPR000070">
    <property type="entry name" value="Pectinesterase_cat"/>
</dbReference>
<feature type="active site" evidence="7">
    <location>
        <position position="160"/>
    </location>
</feature>
<dbReference type="Pfam" id="PF01095">
    <property type="entry name" value="Pectinesterase"/>
    <property type="match status" value="2"/>
</dbReference>
<dbReference type="EMBL" id="CM002872">
    <property type="protein sequence ID" value="KFK37475.1"/>
    <property type="molecule type" value="Genomic_DNA"/>
</dbReference>
<evidence type="ECO:0000256" key="1">
    <source>
        <dbReference type="ARBA" id="ARBA00005184"/>
    </source>
</evidence>
<dbReference type="Gramene" id="KFK37475">
    <property type="protein sequence ID" value="KFK37475"/>
    <property type="gene ID" value="AALP_AA4G261800"/>
</dbReference>
<comment type="pathway">
    <text evidence="1 8">Glycan metabolism; pectin degradation; 2-dehydro-3-deoxy-D-gluconate from pectin: step 1/5.</text>
</comment>
<evidence type="ECO:0000256" key="3">
    <source>
        <dbReference type="ARBA" id="ARBA00013229"/>
    </source>
</evidence>
<dbReference type="Gene3D" id="2.160.20.10">
    <property type="entry name" value="Single-stranded right-handed beta-helix, Pectin lyase-like"/>
    <property type="match status" value="2"/>
</dbReference>
<dbReference type="GO" id="GO:0045490">
    <property type="term" value="P:pectin catabolic process"/>
    <property type="evidence" value="ECO:0007669"/>
    <property type="project" value="UniProtKB-UniRule"/>
</dbReference>
<dbReference type="OrthoDB" id="2019149at2759"/>
<keyword evidence="5 8" id="KW-0063">Aspartyl esterase</keyword>
<comment type="catalytic activity">
    <reaction evidence="6 8">
        <text>[(1-&gt;4)-alpha-D-galacturonosyl methyl ester](n) + n H2O = [(1-&gt;4)-alpha-D-galacturonosyl](n) + n methanol + n H(+)</text>
        <dbReference type="Rhea" id="RHEA:22380"/>
        <dbReference type="Rhea" id="RHEA-COMP:14570"/>
        <dbReference type="Rhea" id="RHEA-COMP:14573"/>
        <dbReference type="ChEBI" id="CHEBI:15377"/>
        <dbReference type="ChEBI" id="CHEBI:15378"/>
        <dbReference type="ChEBI" id="CHEBI:17790"/>
        <dbReference type="ChEBI" id="CHEBI:140522"/>
        <dbReference type="ChEBI" id="CHEBI:140523"/>
        <dbReference type="EC" id="3.1.1.11"/>
    </reaction>
</comment>
<gene>
    <name evidence="10" type="ordered locus">AALP_Aa4g261800</name>
</gene>
<keyword evidence="4 8" id="KW-0378">Hydrolase</keyword>
<evidence type="ECO:0000256" key="8">
    <source>
        <dbReference type="RuleBase" id="RU000589"/>
    </source>
</evidence>
<evidence type="ECO:0000313" key="11">
    <source>
        <dbReference type="Proteomes" id="UP000029120"/>
    </source>
</evidence>
<dbReference type="InterPro" id="IPR012334">
    <property type="entry name" value="Pectin_lyas_fold"/>
</dbReference>
<sequence>MVMLLAYGSAAEDYSGQSANTITVNQNQVANTITVDLNGAGDYKTVQSAIDSIPLENQDWIRILIKTGTYIEKVTIPYGKGYIYLQGGGIEKTIIAYDDHQMTDTSPTFTALPDNIIISGITIKNTYNLGLNSTSLATPIKRAVAARHYYKRCVISGAIDFIFGYAQTIFEECTVNVTVGIYATDRAWGTITAQGRQSQTDKGGFVFKDCTITGTGKVLLGRAWEPYARVIFYRSKFCDSILPIGWDAWKAKGEEGHTTFVEYGCTGPGSDTSGRVPWLKKESDKEILSLTNDSSINQDGWLNTLPIKF</sequence>
<protein>
    <recommendedName>
        <fullName evidence="3 8">Pectinesterase</fullName>
        <ecNumber evidence="3 8">3.1.1.11</ecNumber>
    </recommendedName>
</protein>
<dbReference type="UniPathway" id="UPA00545">
    <property type="reaction ID" value="UER00823"/>
</dbReference>